<dbReference type="AlphaFoldDB" id="A0AAE9DRF6"/>
<gene>
    <name evidence="2" type="ORF">L3Y34_014666</name>
</gene>
<name>A0AAE9DRF6_CAEBR</name>
<evidence type="ECO:0000313" key="3">
    <source>
        <dbReference type="Proteomes" id="UP000827892"/>
    </source>
</evidence>
<protein>
    <submittedName>
        <fullName evidence="2">Uncharacterized protein</fullName>
    </submittedName>
</protein>
<evidence type="ECO:0000256" key="1">
    <source>
        <dbReference type="SAM" id="MobiDB-lite"/>
    </source>
</evidence>
<feature type="compositionally biased region" description="Polar residues" evidence="1">
    <location>
        <begin position="46"/>
        <end position="62"/>
    </location>
</feature>
<sequence length="272" mass="30320">MDFKSICCALLFAIFLLIAGPVVYYIASHNGTGRHPKQILPVPGESTLSSTSEPSDLLATSTSSPLSQNIFVDGYMVGGGERVLDTSDADASSQMEKNIKRRHDTNSDSTGSKALPIEEHKKKTLEISDDDAFDNDSTKKHYSHFPKTVKRVELDSSELQIKSGSTIHDFNNLASEESKSTVDQNLKKTAPRNHFSDSQENNKMEPSKSTESAGKNSKEIHSKEENDDESDIVHHDQSEKSLKKDNSKEDYRYEVEEEVEETKILNKKNHGN</sequence>
<feature type="compositionally biased region" description="Basic and acidic residues" evidence="1">
    <location>
        <begin position="116"/>
        <end position="126"/>
    </location>
</feature>
<feature type="compositionally biased region" description="Basic and acidic residues" evidence="1">
    <location>
        <begin position="231"/>
        <end position="254"/>
    </location>
</feature>
<accession>A0AAE9DRF6</accession>
<feature type="compositionally biased region" description="Basic and acidic residues" evidence="1">
    <location>
        <begin position="194"/>
        <end position="208"/>
    </location>
</feature>
<dbReference type="Proteomes" id="UP000827892">
    <property type="component" value="Chromosome I"/>
</dbReference>
<feature type="region of interest" description="Disordered" evidence="1">
    <location>
        <begin position="83"/>
        <end position="141"/>
    </location>
</feature>
<evidence type="ECO:0000313" key="2">
    <source>
        <dbReference type="EMBL" id="ULU10536.1"/>
    </source>
</evidence>
<proteinExistence type="predicted"/>
<organism evidence="2 3">
    <name type="scientific">Caenorhabditis briggsae</name>
    <dbReference type="NCBI Taxonomy" id="6238"/>
    <lineage>
        <taxon>Eukaryota</taxon>
        <taxon>Metazoa</taxon>
        <taxon>Ecdysozoa</taxon>
        <taxon>Nematoda</taxon>
        <taxon>Chromadorea</taxon>
        <taxon>Rhabditida</taxon>
        <taxon>Rhabditina</taxon>
        <taxon>Rhabditomorpha</taxon>
        <taxon>Rhabditoidea</taxon>
        <taxon>Rhabditidae</taxon>
        <taxon>Peloderinae</taxon>
        <taxon>Caenorhabditis</taxon>
    </lineage>
</organism>
<dbReference type="EMBL" id="CP090891">
    <property type="protein sequence ID" value="ULU10536.1"/>
    <property type="molecule type" value="Genomic_DNA"/>
</dbReference>
<reference evidence="2 3" key="1">
    <citation type="submission" date="2022-05" db="EMBL/GenBank/DDBJ databases">
        <title>Chromosome-level reference genomes for two strains of Caenorhabditis briggsae: an improved platform for comparative genomics.</title>
        <authorList>
            <person name="Stevens L."/>
            <person name="Andersen E.C."/>
        </authorList>
    </citation>
    <scope>NUCLEOTIDE SEQUENCE [LARGE SCALE GENOMIC DNA]</scope>
    <source>
        <strain evidence="2">QX1410_ONT</strain>
        <tissue evidence="2">Whole-organism</tissue>
    </source>
</reference>
<feature type="region of interest" description="Disordered" evidence="1">
    <location>
        <begin position="170"/>
        <end position="272"/>
    </location>
</feature>
<feature type="region of interest" description="Disordered" evidence="1">
    <location>
        <begin position="35"/>
        <end position="62"/>
    </location>
</feature>